<dbReference type="Pfam" id="PF06580">
    <property type="entry name" value="His_kinase"/>
    <property type="match status" value="1"/>
</dbReference>
<dbReference type="GO" id="GO:0000155">
    <property type="term" value="F:phosphorelay sensor kinase activity"/>
    <property type="evidence" value="ECO:0007669"/>
    <property type="project" value="InterPro"/>
</dbReference>
<dbReference type="AlphaFoldDB" id="A0A6B8RGP3"/>
<accession>A0A6B8RGP3</accession>
<protein>
    <submittedName>
        <fullName evidence="9">Sensor histidine kinase</fullName>
    </submittedName>
</protein>
<evidence type="ECO:0000256" key="6">
    <source>
        <dbReference type="ARBA" id="ARBA00023136"/>
    </source>
</evidence>
<dbReference type="KEGG" id="ppsc:EHS13_12425"/>
<dbReference type="Pfam" id="PF02518">
    <property type="entry name" value="HATPase_c"/>
    <property type="match status" value="1"/>
</dbReference>
<dbReference type="Pfam" id="PF00672">
    <property type="entry name" value="HAMP"/>
    <property type="match status" value="1"/>
</dbReference>
<comment type="subcellular location">
    <subcellularLocation>
        <location evidence="1">Cell membrane</location>
        <topology evidence="1">Multi-pass membrane protein</topology>
    </subcellularLocation>
</comment>
<dbReference type="InterPro" id="IPR036890">
    <property type="entry name" value="HATPase_C_sf"/>
</dbReference>
<dbReference type="RefSeq" id="WP_155700668.1">
    <property type="nucleotide sequence ID" value="NZ_CP034235.1"/>
</dbReference>
<keyword evidence="7" id="KW-1133">Transmembrane helix</keyword>
<keyword evidence="10" id="KW-1185">Reference proteome</keyword>
<evidence type="ECO:0000313" key="10">
    <source>
        <dbReference type="Proteomes" id="UP000426246"/>
    </source>
</evidence>
<keyword evidence="6 7" id="KW-0472">Membrane</keyword>
<dbReference type="PANTHER" id="PTHR34220">
    <property type="entry name" value="SENSOR HISTIDINE KINASE YPDA"/>
    <property type="match status" value="1"/>
</dbReference>
<keyword evidence="4" id="KW-0808">Transferase</keyword>
<keyword evidence="7" id="KW-0812">Transmembrane</keyword>
<organism evidence="9 10">
    <name type="scientific">Paenibacillus psychroresistens</name>
    <dbReference type="NCBI Taxonomy" id="1778678"/>
    <lineage>
        <taxon>Bacteria</taxon>
        <taxon>Bacillati</taxon>
        <taxon>Bacillota</taxon>
        <taxon>Bacilli</taxon>
        <taxon>Bacillales</taxon>
        <taxon>Paenibacillaceae</taxon>
        <taxon>Paenibacillus</taxon>
    </lineage>
</organism>
<proteinExistence type="predicted"/>
<dbReference type="GO" id="GO:0005886">
    <property type="term" value="C:plasma membrane"/>
    <property type="evidence" value="ECO:0007669"/>
    <property type="project" value="UniProtKB-SubCell"/>
</dbReference>
<evidence type="ECO:0000256" key="5">
    <source>
        <dbReference type="ARBA" id="ARBA00022777"/>
    </source>
</evidence>
<dbReference type="SMART" id="SM00304">
    <property type="entry name" value="HAMP"/>
    <property type="match status" value="1"/>
</dbReference>
<name>A0A6B8RGP3_9BACL</name>
<evidence type="ECO:0000259" key="8">
    <source>
        <dbReference type="PROSITE" id="PS50885"/>
    </source>
</evidence>
<dbReference type="PROSITE" id="PS50885">
    <property type="entry name" value="HAMP"/>
    <property type="match status" value="1"/>
</dbReference>
<dbReference type="EMBL" id="CP034235">
    <property type="protein sequence ID" value="QGQ95631.1"/>
    <property type="molecule type" value="Genomic_DNA"/>
</dbReference>
<keyword evidence="2" id="KW-1003">Cell membrane</keyword>
<reference evidence="10" key="1">
    <citation type="submission" date="2018-11" db="EMBL/GenBank/DDBJ databases">
        <title>Complete genome sequence of Paenibacillus sp. ML311-T8.</title>
        <authorList>
            <person name="Nam Y.-D."/>
            <person name="Kang J."/>
            <person name="Chung W.-H."/>
            <person name="Park Y.S."/>
        </authorList>
    </citation>
    <scope>NUCLEOTIDE SEQUENCE [LARGE SCALE GENOMIC DNA]</scope>
    <source>
        <strain evidence="10">ML311-T8</strain>
    </source>
</reference>
<dbReference type="Gene3D" id="6.10.340.10">
    <property type="match status" value="1"/>
</dbReference>
<dbReference type="InterPro" id="IPR003660">
    <property type="entry name" value="HAMP_dom"/>
</dbReference>
<dbReference type="CDD" id="cd06225">
    <property type="entry name" value="HAMP"/>
    <property type="match status" value="1"/>
</dbReference>
<evidence type="ECO:0000256" key="2">
    <source>
        <dbReference type="ARBA" id="ARBA00022475"/>
    </source>
</evidence>
<feature type="domain" description="HAMP" evidence="8">
    <location>
        <begin position="326"/>
        <end position="378"/>
    </location>
</feature>
<dbReference type="InterPro" id="IPR050640">
    <property type="entry name" value="Bact_2-comp_sensor_kinase"/>
</dbReference>
<evidence type="ECO:0000256" key="4">
    <source>
        <dbReference type="ARBA" id="ARBA00022679"/>
    </source>
</evidence>
<keyword evidence="3" id="KW-0597">Phosphoprotein</keyword>
<dbReference type="PANTHER" id="PTHR34220:SF7">
    <property type="entry name" value="SENSOR HISTIDINE KINASE YPDA"/>
    <property type="match status" value="1"/>
</dbReference>
<gene>
    <name evidence="9" type="ORF">EHS13_12425</name>
</gene>
<dbReference type="SMART" id="SM00387">
    <property type="entry name" value="HATPase_c"/>
    <property type="match status" value="1"/>
</dbReference>
<sequence>MPLNGLLKRSVGVFLAPFRKSMRYKLMLLLVVITVMPLSFVTFYAIETNKQSVSSEIIRSNESRMNWAARYFDEKFEQLQAITYSLVLDNMLFPTANDSAIAANQNNLLVSDTYINEKLKSIYLANNNIISQITLYIKSKQRLYNMDKDAFTTTSQLGTLNVDWKSMDELHDSFNKIINSNSSGFTLLRSMNRFETREVLGGVALNVRWKMMNSVLDMIHSEGKSQVFILDEQAKILYNPYSDQQELTFDSAVLKSVIAHPTDSGYMKLKEGYLFFQPVVSSNLWIIKMIPMSYITEGAASTLNFSFITALIFIVLAIIASIMIAYFTTKPIIRLANSMKAVEYQNFDVGVSQIRSDEIGTLERRFNSMLQRIKELIQFEYKSKMEKRTAQLKVLQAQINPHFLYNALQAIGGVALSKKVPEVYEHVRAMSDLFRYTVKMKDDLVTISAEMEHINNYLHIQKLRFQGNLQIHVELDSECGDSLIPKFSLQPIVENCFVHGLEQKMGVWTIGVSVQKVLDEIEITIEDNGIGMDDKRLEEINQHLYHISDDQFGNNDSIGLKNVDSRIKLTFGEGYGIFVTGSIETGTTVRVIIPEVLQDNQEEGMV</sequence>
<dbReference type="InterPro" id="IPR010559">
    <property type="entry name" value="Sig_transdc_His_kin_internal"/>
</dbReference>
<dbReference type="Gene3D" id="3.30.565.10">
    <property type="entry name" value="Histidine kinase-like ATPase, C-terminal domain"/>
    <property type="match status" value="1"/>
</dbReference>
<dbReference type="SUPFAM" id="SSF158472">
    <property type="entry name" value="HAMP domain-like"/>
    <property type="match status" value="1"/>
</dbReference>
<keyword evidence="5 9" id="KW-0418">Kinase</keyword>
<evidence type="ECO:0000313" key="9">
    <source>
        <dbReference type="EMBL" id="QGQ95631.1"/>
    </source>
</evidence>
<feature type="transmembrane region" description="Helical" evidence="7">
    <location>
        <begin position="305"/>
        <end position="327"/>
    </location>
</feature>
<feature type="transmembrane region" description="Helical" evidence="7">
    <location>
        <begin position="26"/>
        <end position="46"/>
    </location>
</feature>
<dbReference type="Proteomes" id="UP000426246">
    <property type="component" value="Chromosome"/>
</dbReference>
<evidence type="ECO:0000256" key="1">
    <source>
        <dbReference type="ARBA" id="ARBA00004651"/>
    </source>
</evidence>
<dbReference type="OrthoDB" id="9776552at2"/>
<evidence type="ECO:0000256" key="7">
    <source>
        <dbReference type="SAM" id="Phobius"/>
    </source>
</evidence>
<evidence type="ECO:0000256" key="3">
    <source>
        <dbReference type="ARBA" id="ARBA00022553"/>
    </source>
</evidence>
<dbReference type="InterPro" id="IPR003594">
    <property type="entry name" value="HATPase_dom"/>
</dbReference>
<dbReference type="SUPFAM" id="SSF55874">
    <property type="entry name" value="ATPase domain of HSP90 chaperone/DNA topoisomerase II/histidine kinase"/>
    <property type="match status" value="1"/>
</dbReference>